<dbReference type="OrthoDB" id="4105661at2759"/>
<dbReference type="Pfam" id="PF00173">
    <property type="entry name" value="Cyt-b5"/>
    <property type="match status" value="1"/>
</dbReference>
<protein>
    <recommendedName>
        <fullName evidence="6">Cytochrome b5 heme-binding domain-containing protein</fullName>
    </recommendedName>
</protein>
<evidence type="ECO:0000313" key="8">
    <source>
        <dbReference type="Proteomes" id="UP000053599"/>
    </source>
</evidence>
<dbReference type="Proteomes" id="UP000053599">
    <property type="component" value="Unassembled WGS sequence"/>
</dbReference>
<dbReference type="InterPro" id="IPR018506">
    <property type="entry name" value="Cyt_B5_heme-BS"/>
</dbReference>
<feature type="domain" description="Cytochrome b5 heme-binding" evidence="6">
    <location>
        <begin position="83"/>
        <end position="115"/>
    </location>
</feature>
<organism evidence="7 8">
    <name type="scientific">Exophiala sideris</name>
    <dbReference type="NCBI Taxonomy" id="1016849"/>
    <lineage>
        <taxon>Eukaryota</taxon>
        <taxon>Fungi</taxon>
        <taxon>Dikarya</taxon>
        <taxon>Ascomycota</taxon>
        <taxon>Pezizomycotina</taxon>
        <taxon>Eurotiomycetes</taxon>
        <taxon>Chaetothyriomycetidae</taxon>
        <taxon>Chaetothyriales</taxon>
        <taxon>Herpotrichiellaceae</taxon>
        <taxon>Exophiala</taxon>
    </lineage>
</organism>
<proteinExistence type="inferred from homology"/>
<dbReference type="Gene3D" id="3.10.120.10">
    <property type="entry name" value="Cytochrome b5-like heme/steroid binding domain"/>
    <property type="match status" value="1"/>
</dbReference>
<dbReference type="PRINTS" id="PR00363">
    <property type="entry name" value="CYTOCHROMEB5"/>
</dbReference>
<dbReference type="AlphaFoldDB" id="A0A0D1YQ61"/>
<evidence type="ECO:0000256" key="5">
    <source>
        <dbReference type="SAM" id="MobiDB-lite"/>
    </source>
</evidence>
<dbReference type="PROSITE" id="PS00191">
    <property type="entry name" value="CYTOCHROME_B5_1"/>
    <property type="match status" value="1"/>
</dbReference>
<feature type="compositionally biased region" description="Polar residues" evidence="5">
    <location>
        <begin position="14"/>
        <end position="28"/>
    </location>
</feature>
<dbReference type="PROSITE" id="PS50255">
    <property type="entry name" value="CYTOCHROME_B5_2"/>
    <property type="match status" value="1"/>
</dbReference>
<keyword evidence="1 4" id="KW-0349">Heme</keyword>
<evidence type="ECO:0000259" key="6">
    <source>
        <dbReference type="PROSITE" id="PS50255"/>
    </source>
</evidence>
<dbReference type="InterPro" id="IPR036400">
    <property type="entry name" value="Cyt_B5-like_heme/steroid_sf"/>
</dbReference>
<dbReference type="STRING" id="1016849.A0A0D1YQ61"/>
<evidence type="ECO:0000313" key="7">
    <source>
        <dbReference type="EMBL" id="KIV83434.1"/>
    </source>
</evidence>
<keyword evidence="2 4" id="KW-0479">Metal-binding</keyword>
<feature type="region of interest" description="Disordered" evidence="5">
    <location>
        <begin position="1"/>
        <end position="56"/>
    </location>
</feature>
<gene>
    <name evidence="7" type="ORF">PV11_05461</name>
</gene>
<evidence type="ECO:0000256" key="4">
    <source>
        <dbReference type="RuleBase" id="RU362121"/>
    </source>
</evidence>
<dbReference type="SUPFAM" id="SSF55856">
    <property type="entry name" value="Cytochrome b5-like heme/steroid binding domain"/>
    <property type="match status" value="1"/>
</dbReference>
<comment type="similarity">
    <text evidence="4">Belongs to the cytochrome b5 family.</text>
</comment>
<evidence type="ECO:0000256" key="2">
    <source>
        <dbReference type="ARBA" id="ARBA00022723"/>
    </source>
</evidence>
<evidence type="ECO:0000256" key="3">
    <source>
        <dbReference type="ARBA" id="ARBA00023004"/>
    </source>
</evidence>
<dbReference type="HOGENOM" id="CLU_1704255_0_0_1"/>
<accession>A0A0D1YQ61</accession>
<evidence type="ECO:0000256" key="1">
    <source>
        <dbReference type="ARBA" id="ARBA00022617"/>
    </source>
</evidence>
<reference evidence="7 8" key="1">
    <citation type="submission" date="2015-01" db="EMBL/GenBank/DDBJ databases">
        <title>The Genome Sequence of Exophiala sideris CBS121828.</title>
        <authorList>
            <consortium name="The Broad Institute Genomics Platform"/>
            <person name="Cuomo C."/>
            <person name="de Hoog S."/>
            <person name="Gorbushina A."/>
            <person name="Stielow B."/>
            <person name="Teixiera M."/>
            <person name="Abouelleil A."/>
            <person name="Chapman S.B."/>
            <person name="Priest M."/>
            <person name="Young S.K."/>
            <person name="Wortman J."/>
            <person name="Nusbaum C."/>
            <person name="Birren B."/>
        </authorList>
    </citation>
    <scope>NUCLEOTIDE SEQUENCE [LARGE SCALE GENOMIC DNA]</scope>
    <source>
        <strain evidence="7 8">CBS 121828</strain>
    </source>
</reference>
<sequence>MFSQPDTLRRDPPSTLSQKADSTHTEYPTFSKDIPDQKLPHIPPVEVGRRDGKEQSNLCKTASRMCPLVRSDQKLTGVVQAGLVIDEIVYDCTSFVDKHPGGDAVIKSFAGKDCSCELEITFLPYLLLIGGYRAIPSDSQSAENSKLASEFESW</sequence>
<dbReference type="EMBL" id="KN846952">
    <property type="protein sequence ID" value="KIV83434.1"/>
    <property type="molecule type" value="Genomic_DNA"/>
</dbReference>
<dbReference type="GO" id="GO:0046872">
    <property type="term" value="F:metal ion binding"/>
    <property type="evidence" value="ECO:0007669"/>
    <property type="project" value="UniProtKB-UniRule"/>
</dbReference>
<dbReference type="InterPro" id="IPR001199">
    <property type="entry name" value="Cyt_B5-like_heme/steroid-bd"/>
</dbReference>
<dbReference type="GO" id="GO:0020037">
    <property type="term" value="F:heme binding"/>
    <property type="evidence" value="ECO:0007669"/>
    <property type="project" value="UniProtKB-UniRule"/>
</dbReference>
<keyword evidence="3 4" id="KW-0408">Iron</keyword>
<name>A0A0D1YQ61_9EURO</name>